<evidence type="ECO:0000313" key="3">
    <source>
        <dbReference type="Proteomes" id="UP000037755"/>
    </source>
</evidence>
<proteinExistence type="predicted"/>
<dbReference type="EMBL" id="LIYD01000005">
    <property type="protein sequence ID" value="KOS07469.1"/>
    <property type="molecule type" value="Genomic_DNA"/>
</dbReference>
<organism evidence="2 3">
    <name type="scientific">Flavobacterium akiainvivens</name>
    <dbReference type="NCBI Taxonomy" id="1202724"/>
    <lineage>
        <taxon>Bacteria</taxon>
        <taxon>Pseudomonadati</taxon>
        <taxon>Bacteroidota</taxon>
        <taxon>Flavobacteriia</taxon>
        <taxon>Flavobacteriales</taxon>
        <taxon>Flavobacteriaceae</taxon>
        <taxon>Flavobacterium</taxon>
    </lineage>
</organism>
<dbReference type="PATRIC" id="fig|1202724.3.peg.3430"/>
<feature type="chain" id="PRO_5005839049" evidence="1">
    <location>
        <begin position="18"/>
        <end position="80"/>
    </location>
</feature>
<dbReference type="Proteomes" id="UP000037755">
    <property type="component" value="Unassembled WGS sequence"/>
</dbReference>
<evidence type="ECO:0000313" key="2">
    <source>
        <dbReference type="EMBL" id="KOS07469.1"/>
    </source>
</evidence>
<gene>
    <name evidence="2" type="ORF">AM493_16515</name>
</gene>
<sequence>MKHLLLLFILFSLAAHAQNNDTIVLDEVALHKKIKLKTHKVKLRSGMLLAEPLTAIAQIVTLVDGVPAGWLKEPANTRQT</sequence>
<accession>A0A0M9VJ89</accession>
<protein>
    <submittedName>
        <fullName evidence="2">Uncharacterized protein</fullName>
    </submittedName>
</protein>
<name>A0A0M9VJ89_9FLAO</name>
<reference evidence="2 3" key="1">
    <citation type="submission" date="2015-08" db="EMBL/GenBank/DDBJ databases">
        <title>Whole genome sequence of Flavobacterium akiainvivens IK-1T, from decaying Wikstroemia oahuensis, an endemic Hawaiian shrub.</title>
        <authorList>
            <person name="Wan X."/>
            <person name="Hou S."/>
            <person name="Saito J."/>
            <person name="Donachie S."/>
        </authorList>
    </citation>
    <scope>NUCLEOTIDE SEQUENCE [LARGE SCALE GENOMIC DNA]</scope>
    <source>
        <strain evidence="2 3">IK-1</strain>
    </source>
</reference>
<dbReference type="RefSeq" id="WP_054409130.1">
    <property type="nucleotide sequence ID" value="NZ_FOYA01000011.1"/>
</dbReference>
<dbReference type="AlphaFoldDB" id="A0A0M9VJ89"/>
<feature type="signal peptide" evidence="1">
    <location>
        <begin position="1"/>
        <end position="17"/>
    </location>
</feature>
<comment type="caution">
    <text evidence="2">The sequence shown here is derived from an EMBL/GenBank/DDBJ whole genome shotgun (WGS) entry which is preliminary data.</text>
</comment>
<evidence type="ECO:0000256" key="1">
    <source>
        <dbReference type="SAM" id="SignalP"/>
    </source>
</evidence>
<keyword evidence="1" id="KW-0732">Signal</keyword>
<keyword evidence="3" id="KW-1185">Reference proteome</keyword>